<dbReference type="SUPFAM" id="SSF50494">
    <property type="entry name" value="Trypsin-like serine proteases"/>
    <property type="match status" value="1"/>
</dbReference>
<keyword evidence="4" id="KW-0812">Transmembrane</keyword>
<proteinExistence type="inferred from homology"/>
<dbReference type="CDD" id="cd00190">
    <property type="entry name" value="Tryp_SPc"/>
    <property type="match status" value="1"/>
</dbReference>
<evidence type="ECO:0000256" key="2">
    <source>
        <dbReference type="ARBA" id="ARBA00024195"/>
    </source>
</evidence>
<evidence type="ECO:0000313" key="4">
    <source>
        <dbReference type="EMBL" id="OQV18136.1"/>
    </source>
</evidence>
<dbReference type="Gene3D" id="2.40.10.10">
    <property type="entry name" value="Trypsin-like serine proteases"/>
    <property type="match status" value="2"/>
</dbReference>
<dbReference type="GO" id="GO:0004252">
    <property type="term" value="F:serine-type endopeptidase activity"/>
    <property type="evidence" value="ECO:0007669"/>
    <property type="project" value="InterPro"/>
</dbReference>
<dbReference type="Proteomes" id="UP000192578">
    <property type="component" value="Unassembled WGS sequence"/>
</dbReference>
<name>A0A1W0WSG2_HYPEX</name>
<dbReference type="OrthoDB" id="5565075at2759"/>
<dbReference type="InterPro" id="IPR009003">
    <property type="entry name" value="Peptidase_S1_PA"/>
</dbReference>
<dbReference type="EMBL" id="MTYJ01000052">
    <property type="protein sequence ID" value="OQV18136.1"/>
    <property type="molecule type" value="Genomic_DNA"/>
</dbReference>
<keyword evidence="4" id="KW-0472">Membrane</keyword>
<dbReference type="InterPro" id="IPR001254">
    <property type="entry name" value="Trypsin_dom"/>
</dbReference>
<sequence>MYLPGTIGISPSIRSSFIWILLTWNIAGHHAQRARLISSCKTALGPGRCTESEDMCQSFGGIIADPISFPSLPKEDSACERGQDCCVLLPLPAEDSCLTCGMTGLTDVQTAGNEVPRRVMPNFEAPLWQPRALDVNFDGSSDGNLAVEDDIEGFIARLSKISKPNKWCWQVALTDRNGTIFGSGALLDGRNVVTLAHKVAERRPEDILLVLGASDFLRPVDRADDAIWFTAPTHIVVHHDFNALTYANDIAILRIPLAPCNQKNICPVCINDIPVGSAPSIDRLNNCSITGWGPLSAAGFPTGIRETPVKVVDNAVCQKNLRDIGVVGFTVPDSLFCTSSINEIKTTNTRACESDGGAPIVCLDNDERWYLRGLITLGVDACSFESSSPLLMTDVGMFFNWIKIQVRAPSQPSSNVKRVANKALIRADHVSTTDTLATSNGNGASASQMRSLDVADVRTRTLSDNWHPLQPFASANP</sequence>
<evidence type="ECO:0000256" key="1">
    <source>
        <dbReference type="ARBA" id="ARBA00023157"/>
    </source>
</evidence>
<evidence type="ECO:0000313" key="5">
    <source>
        <dbReference type="Proteomes" id="UP000192578"/>
    </source>
</evidence>
<dbReference type="PROSITE" id="PS50240">
    <property type="entry name" value="TRYPSIN_DOM"/>
    <property type="match status" value="1"/>
</dbReference>
<reference evidence="5" key="1">
    <citation type="submission" date="2017-01" db="EMBL/GenBank/DDBJ databases">
        <title>Comparative genomics of anhydrobiosis in the tardigrade Hypsibius dujardini.</title>
        <authorList>
            <person name="Yoshida Y."/>
            <person name="Koutsovoulos G."/>
            <person name="Laetsch D."/>
            <person name="Stevens L."/>
            <person name="Kumar S."/>
            <person name="Horikawa D."/>
            <person name="Ishino K."/>
            <person name="Komine S."/>
            <person name="Tomita M."/>
            <person name="Blaxter M."/>
            <person name="Arakawa K."/>
        </authorList>
    </citation>
    <scope>NUCLEOTIDE SEQUENCE [LARGE SCALE GENOMIC DNA]</scope>
    <source>
        <strain evidence="5">Z151</strain>
    </source>
</reference>
<dbReference type="PANTHER" id="PTHR24256">
    <property type="entry name" value="TRYPTASE-RELATED"/>
    <property type="match status" value="1"/>
</dbReference>
<gene>
    <name evidence="4" type="ORF">BV898_07724</name>
</gene>
<dbReference type="InterPro" id="IPR051487">
    <property type="entry name" value="Ser/Thr_Proteases_Immune/Dev"/>
</dbReference>
<dbReference type="GO" id="GO:0006508">
    <property type="term" value="P:proteolysis"/>
    <property type="evidence" value="ECO:0007669"/>
    <property type="project" value="UniProtKB-KW"/>
</dbReference>
<keyword evidence="1" id="KW-1015">Disulfide bond</keyword>
<dbReference type="Pfam" id="PF00089">
    <property type="entry name" value="Trypsin"/>
    <property type="match status" value="1"/>
</dbReference>
<dbReference type="SMART" id="SM00020">
    <property type="entry name" value="Tryp_SPc"/>
    <property type="match status" value="1"/>
</dbReference>
<evidence type="ECO:0000259" key="3">
    <source>
        <dbReference type="PROSITE" id="PS50240"/>
    </source>
</evidence>
<protein>
    <submittedName>
        <fullName evidence="4">Transmembrane protease serine 11G</fullName>
    </submittedName>
</protein>
<organism evidence="4 5">
    <name type="scientific">Hypsibius exemplaris</name>
    <name type="common">Freshwater tardigrade</name>
    <dbReference type="NCBI Taxonomy" id="2072580"/>
    <lineage>
        <taxon>Eukaryota</taxon>
        <taxon>Metazoa</taxon>
        <taxon>Ecdysozoa</taxon>
        <taxon>Tardigrada</taxon>
        <taxon>Eutardigrada</taxon>
        <taxon>Parachela</taxon>
        <taxon>Hypsibioidea</taxon>
        <taxon>Hypsibiidae</taxon>
        <taxon>Hypsibius</taxon>
    </lineage>
</organism>
<comment type="caution">
    <text evidence="4">The sequence shown here is derived from an EMBL/GenBank/DDBJ whole genome shotgun (WGS) entry which is preliminary data.</text>
</comment>
<feature type="domain" description="Peptidase S1" evidence="3">
    <location>
        <begin position="151"/>
        <end position="407"/>
    </location>
</feature>
<keyword evidence="4" id="KW-0645">Protease</keyword>
<keyword evidence="5" id="KW-1185">Reference proteome</keyword>
<keyword evidence="4" id="KW-0378">Hydrolase</keyword>
<accession>A0A1W0WSG2</accession>
<dbReference type="InterPro" id="IPR043504">
    <property type="entry name" value="Peptidase_S1_PA_chymotrypsin"/>
</dbReference>
<comment type="similarity">
    <text evidence="2">Belongs to the peptidase S1 family. CLIP subfamily.</text>
</comment>
<dbReference type="AlphaFoldDB" id="A0A1W0WSG2"/>